<dbReference type="Pfam" id="PF00754">
    <property type="entry name" value="F5_F8_type_C"/>
    <property type="match status" value="1"/>
</dbReference>
<dbReference type="AlphaFoldDB" id="A0A8J3UFF6"/>
<dbReference type="Pfam" id="PF22816">
    <property type="entry name" value="CatAgl_D2"/>
    <property type="match status" value="1"/>
</dbReference>
<dbReference type="SMART" id="SM00231">
    <property type="entry name" value="FA58C"/>
    <property type="match status" value="1"/>
</dbReference>
<dbReference type="Pfam" id="PF22815">
    <property type="entry name" value="CatAgl_D1"/>
    <property type="match status" value="1"/>
</dbReference>
<dbReference type="Pfam" id="PF07705">
    <property type="entry name" value="CARDB"/>
    <property type="match status" value="2"/>
</dbReference>
<feature type="signal peptide" evidence="1">
    <location>
        <begin position="1"/>
        <end position="23"/>
    </location>
</feature>
<dbReference type="InterPro" id="IPR011635">
    <property type="entry name" value="CARDB"/>
</dbReference>
<dbReference type="InterPro" id="IPR055149">
    <property type="entry name" value="Agl_cat_D2"/>
</dbReference>
<evidence type="ECO:0000313" key="4">
    <source>
        <dbReference type="Proteomes" id="UP000644610"/>
    </source>
</evidence>
<dbReference type="PROSITE" id="PS50022">
    <property type="entry name" value="FA58C_3"/>
    <property type="match status" value="1"/>
</dbReference>
<dbReference type="InterPro" id="IPR006626">
    <property type="entry name" value="PbH1"/>
</dbReference>
<gene>
    <name evidence="3" type="ORF">Psi02_10130</name>
</gene>
<dbReference type="InterPro" id="IPR008979">
    <property type="entry name" value="Galactose-bd-like_sf"/>
</dbReference>
<dbReference type="SUPFAM" id="SSF49785">
    <property type="entry name" value="Galactose-binding domain-like"/>
    <property type="match status" value="2"/>
</dbReference>
<dbReference type="RefSeq" id="WP_203972225.1">
    <property type="nucleotide sequence ID" value="NZ_BAAAKY010000004.1"/>
</dbReference>
<feature type="chain" id="PRO_5038657435" description="F5/8 type C domain-containing protein" evidence="1">
    <location>
        <begin position="24"/>
        <end position="1214"/>
    </location>
</feature>
<name>A0A8J3UFF6_9ACTN</name>
<dbReference type="Proteomes" id="UP000644610">
    <property type="component" value="Unassembled WGS sequence"/>
</dbReference>
<organism evidence="3 4">
    <name type="scientific">Planotetraspora silvatica</name>
    <dbReference type="NCBI Taxonomy" id="234614"/>
    <lineage>
        <taxon>Bacteria</taxon>
        <taxon>Bacillati</taxon>
        <taxon>Actinomycetota</taxon>
        <taxon>Actinomycetes</taxon>
        <taxon>Streptosporangiales</taxon>
        <taxon>Streptosporangiaceae</taxon>
        <taxon>Planotetraspora</taxon>
    </lineage>
</organism>
<proteinExistence type="predicted"/>
<dbReference type="InterPro" id="IPR011050">
    <property type="entry name" value="Pectin_lyase_fold/virulence"/>
</dbReference>
<keyword evidence="4" id="KW-1185">Reference proteome</keyword>
<reference evidence="3" key="1">
    <citation type="submission" date="2021-01" db="EMBL/GenBank/DDBJ databases">
        <title>Whole genome shotgun sequence of Planotetraspora silvatica NBRC 100141.</title>
        <authorList>
            <person name="Komaki H."/>
            <person name="Tamura T."/>
        </authorList>
    </citation>
    <scope>NUCLEOTIDE SEQUENCE</scope>
    <source>
        <strain evidence="3">NBRC 100141</strain>
    </source>
</reference>
<feature type="domain" description="F5/8 type C" evidence="2">
    <location>
        <begin position="29"/>
        <end position="171"/>
    </location>
</feature>
<dbReference type="GO" id="GO:0005975">
    <property type="term" value="P:carbohydrate metabolic process"/>
    <property type="evidence" value="ECO:0007669"/>
    <property type="project" value="UniProtKB-ARBA"/>
</dbReference>
<comment type="caution">
    <text evidence="3">The sequence shown here is derived from an EMBL/GenBank/DDBJ whole genome shotgun (WGS) entry which is preliminary data.</text>
</comment>
<accession>A0A8J3UFF6</accession>
<evidence type="ECO:0000313" key="3">
    <source>
        <dbReference type="EMBL" id="GII44589.1"/>
    </source>
</evidence>
<dbReference type="InterPro" id="IPR000421">
    <property type="entry name" value="FA58C"/>
</dbReference>
<dbReference type="SUPFAM" id="SSF49265">
    <property type="entry name" value="Fibronectin type III"/>
    <property type="match status" value="1"/>
</dbReference>
<keyword evidence="1" id="KW-0732">Signal</keyword>
<dbReference type="SUPFAM" id="SSF51126">
    <property type="entry name" value="Pectin lyase-like"/>
    <property type="match status" value="1"/>
</dbReference>
<dbReference type="Pfam" id="PF22633">
    <property type="entry name" value="F5_F8_type_C_2"/>
    <property type="match status" value="1"/>
</dbReference>
<dbReference type="InterPro" id="IPR013783">
    <property type="entry name" value="Ig-like_fold"/>
</dbReference>
<dbReference type="Gene3D" id="2.60.120.260">
    <property type="entry name" value="Galactose-binding domain-like"/>
    <property type="match status" value="2"/>
</dbReference>
<dbReference type="CDD" id="cd14490">
    <property type="entry name" value="CBM6-CBM35-CBM36_like_1"/>
    <property type="match status" value="1"/>
</dbReference>
<dbReference type="Gene3D" id="2.160.20.10">
    <property type="entry name" value="Single-stranded right-handed beta-helix, Pectin lyase-like"/>
    <property type="match status" value="1"/>
</dbReference>
<dbReference type="InterPro" id="IPR012334">
    <property type="entry name" value="Pectin_lyas_fold"/>
</dbReference>
<dbReference type="InterPro" id="IPR036116">
    <property type="entry name" value="FN3_sf"/>
</dbReference>
<dbReference type="PANTHER" id="PTHR45713:SF6">
    <property type="entry name" value="F5_8 TYPE C DOMAIN-CONTAINING PROTEIN"/>
    <property type="match status" value="1"/>
</dbReference>
<dbReference type="SMART" id="SM00710">
    <property type="entry name" value="PbH1"/>
    <property type="match status" value="10"/>
</dbReference>
<sequence length="1214" mass="126250">MSKKNPVLRLVAAMLAACLLVLAGPVLPASAAGPNLAAGKPMSASSFADVYGAGNAGDGNQNTYWESANNAFPQWIQVDLGSAVSVNQVVLKVPAPSAWATRTQTLSVLTGTSSPPATTTVGSAGYTFNPATGNTVTINFTATTARYVRLNITGNTGWPAGQISEFEVYGPVASGDTQPPSAPSNLAYTEPGSGQIRLTWGASTDDVGVTGYDVYANNALRGSVAGNVLTYTDTQPATATVSYYVKAKDASGKQSADSNTVTRIGSGGGGGSNLAIGKPITASGSVFTFVPANANDNSTATYWEGAGGSYPNTLTVQLGSNADVNQVVVKLNPDSSWGPRTQTIQVLGREQSATTFTTLTQPIVAQFAPASGNTVSFPVSGRVADVQLKFTSNSGAPAGQAAEFQVIGVPAPNPDLAVTNLTWTPASPNETNAITLSATVRNSGTAASAADDVNLYLGGALVGTANIPGLPVNGTATVTQNIGTRGEGTYTVSARVDADNTVFEQNETNNTFTAASSLVVAQAPGPDLQVLSVSSNPPNPAVGAAVTFNVAVKNRGTAASGATTVTRVAVGGTTLNTNTPSIAAGATANVAISGSWTATSGGATITATADATDVVAETNETNNTFSQAIVVGRGAAVPWVEYEAESANYQGTLLEADPLRTFGHTNFATESSGRKSVRLNSTGQFVEFTSTSPSNSIVVRNSIPDAPNGGGIEASISLYINGTFSRKLTLSSRHSWLYGNTDGPEALTNTPQGDARRLFDESNALLTQSYPAGTKFRLQRDATDTASFYIIDLIDLEQVAPPASQPAGCTSITAYGAVPNDGLDDTAAIQRAVTDDQNGVISCVWIPAGQWRQEQKILTDDPLNRGQYNQVGISNVTIRGAGMWHSQLYTLTEPQDVVGGINHPHEGNFGFDIDDNVQISDIAIFGSGRIRGGDGNDEGGVGLNGRFGKNTKISNVWIEHANVGVWVGRDYDNIPALWGPADGLEFSGMRVRDTYADGINFTNGTRNSKVFNSSFRTTGDDALAVWANQAVKDQVVDNTHDNHFINNTVQLPWRANGIAIYGGYDNSIENNLIYDTMNYPGIMLATDHSPLPFSGTTLIANNGIYRSGGVFWNEDQEFGAITLFPSSRDITGVTIRDTDISDSTYDGIQFKTGGGNMPNVAITNVKIDKSNNGAGILAMSGARGNATLTNVTITNSADGDIVKQPGSQFTITGP</sequence>
<dbReference type="InterPro" id="IPR033801">
    <property type="entry name" value="CBM6-CBM35-CBM36-like_1"/>
</dbReference>
<evidence type="ECO:0000259" key="2">
    <source>
        <dbReference type="PROSITE" id="PS50022"/>
    </source>
</evidence>
<evidence type="ECO:0000256" key="1">
    <source>
        <dbReference type="SAM" id="SignalP"/>
    </source>
</evidence>
<dbReference type="Gene3D" id="2.60.40.10">
    <property type="entry name" value="Immunoglobulins"/>
    <property type="match status" value="3"/>
</dbReference>
<dbReference type="InterPro" id="IPR051941">
    <property type="entry name" value="BG_Antigen-Binding_Lectin"/>
</dbReference>
<dbReference type="EMBL" id="BOOQ01000003">
    <property type="protein sequence ID" value="GII44589.1"/>
    <property type="molecule type" value="Genomic_DNA"/>
</dbReference>
<protein>
    <recommendedName>
        <fullName evidence="2">F5/8 type C domain-containing protein</fullName>
    </recommendedName>
</protein>
<dbReference type="PANTHER" id="PTHR45713">
    <property type="entry name" value="FTP DOMAIN-CONTAINING PROTEIN"/>
    <property type="match status" value="1"/>
</dbReference>